<accession>A0ACC8EKD2</accession>
<organism evidence="1 2">
    <name type="scientific">Cenococcum geophilum 1.58</name>
    <dbReference type="NCBI Taxonomy" id="794803"/>
    <lineage>
        <taxon>Eukaryota</taxon>
        <taxon>Fungi</taxon>
        <taxon>Dikarya</taxon>
        <taxon>Ascomycota</taxon>
        <taxon>Pezizomycotina</taxon>
        <taxon>Dothideomycetes</taxon>
        <taxon>Pleosporomycetidae</taxon>
        <taxon>Gloniales</taxon>
        <taxon>Gloniaceae</taxon>
        <taxon>Cenococcum</taxon>
    </lineage>
</organism>
<name>A0ACC8EKD2_9PEZI</name>
<gene>
    <name evidence="1" type="ORF">K441DRAFT_672002</name>
</gene>
<dbReference type="Proteomes" id="UP000250078">
    <property type="component" value="Unassembled WGS sequence"/>
</dbReference>
<evidence type="ECO:0000313" key="2">
    <source>
        <dbReference type="Proteomes" id="UP000250078"/>
    </source>
</evidence>
<keyword evidence="2" id="KW-1185">Reference proteome</keyword>
<dbReference type="EMBL" id="KV748291">
    <property type="protein sequence ID" value="OCK86689.1"/>
    <property type="molecule type" value="Genomic_DNA"/>
</dbReference>
<evidence type="ECO:0000313" key="1">
    <source>
        <dbReference type="EMBL" id="OCK86689.1"/>
    </source>
</evidence>
<reference evidence="1 2" key="1">
    <citation type="journal article" date="2016" name="Nat. Commun.">
        <title>Ectomycorrhizal ecology is imprinted in the genome of the dominant symbiotic fungus Cenococcum geophilum.</title>
        <authorList>
            <consortium name="DOE Joint Genome Institute"/>
            <person name="Peter M."/>
            <person name="Kohler A."/>
            <person name="Ohm R.A."/>
            <person name="Kuo A."/>
            <person name="Krutzmann J."/>
            <person name="Morin E."/>
            <person name="Arend M."/>
            <person name="Barry K.W."/>
            <person name="Binder M."/>
            <person name="Choi C."/>
            <person name="Clum A."/>
            <person name="Copeland A."/>
            <person name="Grisel N."/>
            <person name="Haridas S."/>
            <person name="Kipfer T."/>
            <person name="LaButti K."/>
            <person name="Lindquist E."/>
            <person name="Lipzen A."/>
            <person name="Maire R."/>
            <person name="Meier B."/>
            <person name="Mihaltcheva S."/>
            <person name="Molinier V."/>
            <person name="Murat C."/>
            <person name="Poggeler S."/>
            <person name="Quandt C.A."/>
            <person name="Sperisen C."/>
            <person name="Tritt A."/>
            <person name="Tisserant E."/>
            <person name="Crous P.W."/>
            <person name="Henrissat B."/>
            <person name="Nehls U."/>
            <person name="Egli S."/>
            <person name="Spatafora J.W."/>
            <person name="Grigoriev I.V."/>
            <person name="Martin F.M."/>
        </authorList>
    </citation>
    <scope>NUCLEOTIDE SEQUENCE [LARGE SCALE GENOMIC DNA]</scope>
    <source>
        <strain evidence="1 2">1.58</strain>
    </source>
</reference>
<protein>
    <submittedName>
        <fullName evidence="1">Uncharacterized protein</fullName>
    </submittedName>
</protein>
<proteinExistence type="predicted"/>
<sequence>MAIDNLTPMKRRAVQEAGEDVEEPEGFLLELSCIFIEIAKQIPHDHPSQERYIQFFKDLSSLPPTTITANDVHEIRFQLLSRLVYANLNLQGYNICFWTGLPTLDTTLEEAWLEPKEEDDTFEPFHQWVNLNCFAARLLASGLVNWVHFAIWSLRDALECRPPKSRDFCEFRIIAAAQWIEYSSSKLLRRLDEDGDDDDDEALKRVTAAGPLYKGKPGLCPERWLFWKERFRSIAREVDSEEIKSCATNAANAMDLEEQKANQQTSEHTKQLGHSDAGPQ</sequence>